<keyword evidence="2" id="KW-1185">Reference proteome</keyword>
<name>A0ABY8UZ46_9BACI</name>
<evidence type="ECO:0008006" key="3">
    <source>
        <dbReference type="Google" id="ProtNLM"/>
    </source>
</evidence>
<reference evidence="1 2" key="1">
    <citation type="submission" date="2023-05" db="EMBL/GenBank/DDBJ databases">
        <title>Comparative genomics reveals the evidence of polycyclic aromatic hydrocarbons degradation in moderately halophilic genus Pontibacillus.</title>
        <authorList>
            <person name="Yang H."/>
            <person name="Qian Z."/>
        </authorList>
    </citation>
    <scope>NUCLEOTIDE SEQUENCE [LARGE SCALE GENOMIC DNA]</scope>
    <source>
        <strain evidence="2">HN14</strain>
    </source>
</reference>
<dbReference type="Proteomes" id="UP001236652">
    <property type="component" value="Chromosome"/>
</dbReference>
<gene>
    <name evidence="1" type="ORF">QNI29_20320</name>
</gene>
<sequence>MTICFDSINVNSIHAGSGIFVGVNAQNYWKTQSKENYALGTVVGHYNIIHHNVNVIYDDDVVDAPFINTSSSSGSSNHSSTPS</sequence>
<accession>A0ABY8UZ46</accession>
<organism evidence="1 2">
    <name type="scientific">Pontibacillus chungwhensis</name>
    <dbReference type="NCBI Taxonomy" id="265426"/>
    <lineage>
        <taxon>Bacteria</taxon>
        <taxon>Bacillati</taxon>
        <taxon>Bacillota</taxon>
        <taxon>Bacilli</taxon>
        <taxon>Bacillales</taxon>
        <taxon>Bacillaceae</taxon>
        <taxon>Pontibacillus</taxon>
    </lineage>
</organism>
<proteinExistence type="predicted"/>
<dbReference type="RefSeq" id="WP_231419510.1">
    <property type="nucleotide sequence ID" value="NZ_CP126446.1"/>
</dbReference>
<dbReference type="EMBL" id="CP126446">
    <property type="protein sequence ID" value="WIF98041.1"/>
    <property type="molecule type" value="Genomic_DNA"/>
</dbReference>
<evidence type="ECO:0000313" key="2">
    <source>
        <dbReference type="Proteomes" id="UP001236652"/>
    </source>
</evidence>
<protein>
    <recommendedName>
        <fullName evidence="3">Spore germination protein GerPA/GerPF</fullName>
    </recommendedName>
</protein>
<evidence type="ECO:0000313" key="1">
    <source>
        <dbReference type="EMBL" id="WIF98041.1"/>
    </source>
</evidence>